<dbReference type="Proteomes" id="UP000193346">
    <property type="component" value="Unassembled WGS sequence"/>
</dbReference>
<accession>A0ABX3WNG6</accession>
<sequence length="62" mass="7326">MRASCERPAYGACREQREGFVQQRCRDLHRFVNFYNTVKPHSSLKSNTPFEVLETYFTQPVV</sequence>
<protein>
    <recommendedName>
        <fullName evidence="3">Integrase catalytic domain-containing protein</fullName>
    </recommendedName>
</protein>
<evidence type="ECO:0000313" key="2">
    <source>
        <dbReference type="Proteomes" id="UP000193346"/>
    </source>
</evidence>
<proteinExistence type="predicted"/>
<gene>
    <name evidence="1" type="ORF">BV913_02560</name>
</gene>
<evidence type="ECO:0008006" key="3">
    <source>
        <dbReference type="Google" id="ProtNLM"/>
    </source>
</evidence>
<reference evidence="1 2" key="1">
    <citation type="submission" date="2017-01" db="EMBL/GenBank/DDBJ databases">
        <authorList>
            <person name="Wolfgang W.J."/>
            <person name="Cole J."/>
            <person name="Wroblewski D."/>
            <person name="Mcginnis J."/>
            <person name="Musser K.A."/>
        </authorList>
    </citation>
    <scope>NUCLEOTIDE SEQUENCE [LARGE SCALE GENOMIC DNA]</scope>
    <source>
        <strain evidence="1 2">93087</strain>
    </source>
</reference>
<dbReference type="EMBL" id="MTAC01000004">
    <property type="protein sequence ID" value="OSI36347.1"/>
    <property type="molecule type" value="Genomic_DNA"/>
</dbReference>
<name>A0ABX3WNG6_9NEIS</name>
<evidence type="ECO:0000313" key="1">
    <source>
        <dbReference type="EMBL" id="OSI36347.1"/>
    </source>
</evidence>
<organism evidence="1 2">
    <name type="scientific">Neisseria dumasiana</name>
    <dbReference type="NCBI Taxonomy" id="1931275"/>
    <lineage>
        <taxon>Bacteria</taxon>
        <taxon>Pseudomonadati</taxon>
        <taxon>Pseudomonadota</taxon>
        <taxon>Betaproteobacteria</taxon>
        <taxon>Neisseriales</taxon>
        <taxon>Neisseriaceae</taxon>
        <taxon>Neisseria</taxon>
    </lineage>
</organism>
<comment type="caution">
    <text evidence="1">The sequence shown here is derived from an EMBL/GenBank/DDBJ whole genome shotgun (WGS) entry which is preliminary data.</text>
</comment>
<keyword evidence="2" id="KW-1185">Reference proteome</keyword>